<evidence type="ECO:0000313" key="4">
    <source>
        <dbReference type="Proteomes" id="UP000016183"/>
    </source>
</evidence>
<evidence type="ECO:0000259" key="2">
    <source>
        <dbReference type="SMART" id="SM00471"/>
    </source>
</evidence>
<sequence>MNWETYLNNSRLRESTRSKEYDNRNEFESDYGRVIFSPAIRRMHDKTQVMPLTHDDNIHTRLTHSLEVMSVAYSIGIRLIENSKFQEISKQTAESLIRKIPLILQAAAVVHDVGNPPFGHLGEESIKDFFDSYFKDKKNKSKLSKIQKEDFTNFDGNAQGFRILTKLQILDDLYGLNLTKATLGAYLKYPNTKKIDKNKISRKKRGVFQSEKEYLDIIIKDTGMIYGKSVIRHPLSFLVEAADNICYRAMDIEDGFNKKWFSFDELVSHFQGSEIYTDLVKIKNEKKKLCFKDNSF</sequence>
<dbReference type="Pfam" id="PF01966">
    <property type="entry name" value="HD"/>
    <property type="match status" value="1"/>
</dbReference>
<dbReference type="GO" id="GO:0008832">
    <property type="term" value="F:dGTPase activity"/>
    <property type="evidence" value="ECO:0007669"/>
    <property type="project" value="TreeGrafter"/>
</dbReference>
<dbReference type="InterPro" id="IPR003607">
    <property type="entry name" value="HD/PDEase_dom"/>
</dbReference>
<dbReference type="CDD" id="cd00077">
    <property type="entry name" value="HDc"/>
    <property type="match status" value="1"/>
</dbReference>
<dbReference type="AlphaFoldDB" id="M2AVW0"/>
<dbReference type="GO" id="GO:0006203">
    <property type="term" value="P:dGTP catabolic process"/>
    <property type="evidence" value="ECO:0007669"/>
    <property type="project" value="TreeGrafter"/>
</dbReference>
<proteinExistence type="predicted"/>
<reference evidence="3 4" key="1">
    <citation type="submission" date="2012-01" db="EMBL/GenBank/DDBJ databases">
        <title>The Genome Sequence of Treponema denticola SP33.</title>
        <authorList>
            <consortium name="The Broad Institute Genome Sequencing Platform"/>
            <person name="Earl A."/>
            <person name="Ward D."/>
            <person name="Feldgarden M."/>
            <person name="Gevers D."/>
            <person name="Blanton J.M."/>
            <person name="Fenno C.J."/>
            <person name="Baranova O.V."/>
            <person name="Mathney J."/>
            <person name="Dewhirst F.E."/>
            <person name="Izard J."/>
            <person name="Young S.K."/>
            <person name="Zeng Q."/>
            <person name="Gargeya S."/>
            <person name="Fitzgerald M."/>
            <person name="Haas B."/>
            <person name="Abouelleil A."/>
            <person name="Alvarado L."/>
            <person name="Arachchi H.M."/>
            <person name="Berlin A."/>
            <person name="Chapman S.B."/>
            <person name="Gearin G."/>
            <person name="Goldberg J."/>
            <person name="Griggs A."/>
            <person name="Gujja S."/>
            <person name="Hansen M."/>
            <person name="Heiman D."/>
            <person name="Howarth C."/>
            <person name="Larimer J."/>
            <person name="Lui A."/>
            <person name="MacDonald P.J.P."/>
            <person name="McCowen C."/>
            <person name="Montmayeur A."/>
            <person name="Murphy C."/>
            <person name="Neiman D."/>
            <person name="Pearson M."/>
            <person name="Priest M."/>
            <person name="Roberts A."/>
            <person name="Saif S."/>
            <person name="Shea T."/>
            <person name="Sisk P."/>
            <person name="Stolte C."/>
            <person name="Sykes S."/>
            <person name="Wortman J."/>
            <person name="Nusbaum C."/>
            <person name="Birren B."/>
        </authorList>
    </citation>
    <scope>NUCLEOTIDE SEQUENCE [LARGE SCALE GENOMIC DNA]</scope>
    <source>
        <strain evidence="3 4">SP33</strain>
    </source>
</reference>
<dbReference type="PANTHER" id="PTHR11373:SF32">
    <property type="entry name" value="DEOXYGUANOSINETRIPHOSPHATE TRIPHOSPHOHYDROLASE"/>
    <property type="match status" value="1"/>
</dbReference>
<dbReference type="EMBL" id="AGDZ01000029">
    <property type="protein sequence ID" value="EMB21240.1"/>
    <property type="molecule type" value="Genomic_DNA"/>
</dbReference>
<comment type="caution">
    <text evidence="3">The sequence shown here is derived from an EMBL/GenBank/DDBJ whole genome shotgun (WGS) entry which is preliminary data.</text>
</comment>
<dbReference type="Gene3D" id="1.10.3410.10">
    <property type="entry name" value="putative deoxyguanosinetriphosphate triphosphohydrolase like domain"/>
    <property type="match status" value="1"/>
</dbReference>
<dbReference type="NCBIfam" id="TIGR01353">
    <property type="entry name" value="dGTP_triPase"/>
    <property type="match status" value="1"/>
</dbReference>
<dbReference type="InterPro" id="IPR006674">
    <property type="entry name" value="HD_domain"/>
</dbReference>
<dbReference type="InterPro" id="IPR023293">
    <property type="entry name" value="dGTP_triP_hydro_central_sf"/>
</dbReference>
<dbReference type="HOGENOM" id="CLU_028163_3_0_12"/>
<evidence type="ECO:0000313" key="3">
    <source>
        <dbReference type="EMBL" id="EMB21240.1"/>
    </source>
</evidence>
<protein>
    <submittedName>
        <fullName evidence="3">Putative dGTPase</fullName>
    </submittedName>
</protein>
<dbReference type="PATRIC" id="fig|999437.3.peg.2568"/>
<dbReference type="Gene3D" id="1.10.3210.10">
    <property type="entry name" value="Hypothetical protein af1432"/>
    <property type="match status" value="1"/>
</dbReference>
<evidence type="ECO:0000256" key="1">
    <source>
        <dbReference type="ARBA" id="ARBA00022801"/>
    </source>
</evidence>
<organism evidence="3 4">
    <name type="scientific">Treponema denticola SP33</name>
    <dbReference type="NCBI Taxonomy" id="999437"/>
    <lineage>
        <taxon>Bacteria</taxon>
        <taxon>Pseudomonadati</taxon>
        <taxon>Spirochaetota</taxon>
        <taxon>Spirochaetia</taxon>
        <taxon>Spirochaetales</taxon>
        <taxon>Treponemataceae</taxon>
        <taxon>Treponema</taxon>
    </lineage>
</organism>
<dbReference type="PANTHER" id="PTHR11373">
    <property type="entry name" value="DEOXYNUCLEOSIDE TRIPHOSPHATE TRIPHOSPHOHYDROLASE"/>
    <property type="match status" value="1"/>
</dbReference>
<dbReference type="Proteomes" id="UP000016183">
    <property type="component" value="Unassembled WGS sequence"/>
</dbReference>
<keyword evidence="1" id="KW-0378">Hydrolase</keyword>
<dbReference type="InterPro" id="IPR006261">
    <property type="entry name" value="dGTPase"/>
</dbReference>
<accession>M2AVW0</accession>
<gene>
    <name evidence="3" type="ORF">HMPREF9733_02490</name>
</gene>
<feature type="domain" description="HD/PDEase" evidence="2">
    <location>
        <begin position="57"/>
        <end position="257"/>
    </location>
</feature>
<dbReference type="InterPro" id="IPR050135">
    <property type="entry name" value="dGTPase-like"/>
</dbReference>
<dbReference type="SMART" id="SM00471">
    <property type="entry name" value="HDc"/>
    <property type="match status" value="1"/>
</dbReference>
<dbReference type="RefSeq" id="WP_010697518.1">
    <property type="nucleotide sequence ID" value="NZ_KB442454.1"/>
</dbReference>
<dbReference type="SUPFAM" id="SSF109604">
    <property type="entry name" value="HD-domain/PDEase-like"/>
    <property type="match status" value="1"/>
</dbReference>
<name>M2AVW0_TREDN</name>